<gene>
    <name evidence="1" type="ordered locus">MTR_8g066785</name>
</gene>
<evidence type="ECO:0000313" key="3">
    <source>
        <dbReference type="Proteomes" id="UP000002051"/>
    </source>
</evidence>
<accession>A0A072TRB9</accession>
<reference evidence="2" key="3">
    <citation type="submission" date="2015-04" db="UniProtKB">
        <authorList>
            <consortium name="EnsemblPlants"/>
        </authorList>
    </citation>
    <scope>IDENTIFICATION</scope>
    <source>
        <strain evidence="2">cv. Jemalong A17</strain>
    </source>
</reference>
<dbReference type="AlphaFoldDB" id="A0A072TRB9"/>
<dbReference type="Proteomes" id="UP000002051">
    <property type="component" value="Chromosome 8"/>
</dbReference>
<organism evidence="1 3">
    <name type="scientific">Medicago truncatula</name>
    <name type="common">Barrel medic</name>
    <name type="synonym">Medicago tribuloides</name>
    <dbReference type="NCBI Taxonomy" id="3880"/>
    <lineage>
        <taxon>Eukaryota</taxon>
        <taxon>Viridiplantae</taxon>
        <taxon>Streptophyta</taxon>
        <taxon>Embryophyta</taxon>
        <taxon>Tracheophyta</taxon>
        <taxon>Spermatophyta</taxon>
        <taxon>Magnoliopsida</taxon>
        <taxon>eudicotyledons</taxon>
        <taxon>Gunneridae</taxon>
        <taxon>Pentapetalae</taxon>
        <taxon>rosids</taxon>
        <taxon>fabids</taxon>
        <taxon>Fabales</taxon>
        <taxon>Fabaceae</taxon>
        <taxon>Papilionoideae</taxon>
        <taxon>50 kb inversion clade</taxon>
        <taxon>NPAAA clade</taxon>
        <taxon>Hologalegina</taxon>
        <taxon>IRL clade</taxon>
        <taxon>Trifolieae</taxon>
        <taxon>Medicago</taxon>
    </lineage>
</organism>
<dbReference type="EMBL" id="CM001224">
    <property type="protein sequence ID" value="KEH20069.1"/>
    <property type="molecule type" value="Genomic_DNA"/>
</dbReference>
<evidence type="ECO:0000313" key="2">
    <source>
        <dbReference type="EnsemblPlants" id="KEH20069"/>
    </source>
</evidence>
<evidence type="ECO:0000313" key="1">
    <source>
        <dbReference type="EMBL" id="KEH20069.1"/>
    </source>
</evidence>
<protein>
    <submittedName>
        <fullName evidence="1 2">Uncharacterized protein</fullName>
    </submittedName>
</protein>
<proteinExistence type="predicted"/>
<name>A0A072TRB9_MEDTR</name>
<dbReference type="EnsemblPlants" id="KEH20069">
    <property type="protein sequence ID" value="KEH20069"/>
    <property type="gene ID" value="MTR_8g066785"/>
</dbReference>
<keyword evidence="3" id="KW-1185">Reference proteome</keyword>
<reference evidence="1 3" key="1">
    <citation type="journal article" date="2011" name="Nature">
        <title>The Medicago genome provides insight into the evolution of rhizobial symbioses.</title>
        <authorList>
            <person name="Young N.D."/>
            <person name="Debelle F."/>
            <person name="Oldroyd G.E."/>
            <person name="Geurts R."/>
            <person name="Cannon S.B."/>
            <person name="Udvardi M.K."/>
            <person name="Benedito V.A."/>
            <person name="Mayer K.F."/>
            <person name="Gouzy J."/>
            <person name="Schoof H."/>
            <person name="Van de Peer Y."/>
            <person name="Proost S."/>
            <person name="Cook D.R."/>
            <person name="Meyers B.C."/>
            <person name="Spannagl M."/>
            <person name="Cheung F."/>
            <person name="De Mita S."/>
            <person name="Krishnakumar V."/>
            <person name="Gundlach H."/>
            <person name="Zhou S."/>
            <person name="Mudge J."/>
            <person name="Bharti A.K."/>
            <person name="Murray J.D."/>
            <person name="Naoumkina M.A."/>
            <person name="Rosen B."/>
            <person name="Silverstein K.A."/>
            <person name="Tang H."/>
            <person name="Rombauts S."/>
            <person name="Zhao P.X."/>
            <person name="Zhou P."/>
            <person name="Barbe V."/>
            <person name="Bardou P."/>
            <person name="Bechner M."/>
            <person name="Bellec A."/>
            <person name="Berger A."/>
            <person name="Berges H."/>
            <person name="Bidwell S."/>
            <person name="Bisseling T."/>
            <person name="Choisne N."/>
            <person name="Couloux A."/>
            <person name="Denny R."/>
            <person name="Deshpande S."/>
            <person name="Dai X."/>
            <person name="Doyle J.J."/>
            <person name="Dudez A.M."/>
            <person name="Farmer A.D."/>
            <person name="Fouteau S."/>
            <person name="Franken C."/>
            <person name="Gibelin C."/>
            <person name="Gish J."/>
            <person name="Goldstein S."/>
            <person name="Gonzalez A.J."/>
            <person name="Green P.J."/>
            <person name="Hallab A."/>
            <person name="Hartog M."/>
            <person name="Hua A."/>
            <person name="Humphray S.J."/>
            <person name="Jeong D.H."/>
            <person name="Jing Y."/>
            <person name="Jocker A."/>
            <person name="Kenton S.M."/>
            <person name="Kim D.J."/>
            <person name="Klee K."/>
            <person name="Lai H."/>
            <person name="Lang C."/>
            <person name="Lin S."/>
            <person name="Macmil S.L."/>
            <person name="Magdelenat G."/>
            <person name="Matthews L."/>
            <person name="McCorrison J."/>
            <person name="Monaghan E.L."/>
            <person name="Mun J.H."/>
            <person name="Najar F.Z."/>
            <person name="Nicholson C."/>
            <person name="Noirot C."/>
            <person name="O'Bleness M."/>
            <person name="Paule C.R."/>
            <person name="Poulain J."/>
            <person name="Prion F."/>
            <person name="Qin B."/>
            <person name="Qu C."/>
            <person name="Retzel E.F."/>
            <person name="Riddle C."/>
            <person name="Sallet E."/>
            <person name="Samain S."/>
            <person name="Samson N."/>
            <person name="Sanders I."/>
            <person name="Saurat O."/>
            <person name="Scarpelli C."/>
            <person name="Schiex T."/>
            <person name="Segurens B."/>
            <person name="Severin A.J."/>
            <person name="Sherrier D.J."/>
            <person name="Shi R."/>
            <person name="Sims S."/>
            <person name="Singer S.R."/>
            <person name="Sinharoy S."/>
            <person name="Sterck L."/>
            <person name="Viollet A."/>
            <person name="Wang B.B."/>
            <person name="Wang K."/>
            <person name="Wang M."/>
            <person name="Wang X."/>
            <person name="Warfsmann J."/>
            <person name="Weissenbach J."/>
            <person name="White D.D."/>
            <person name="White J.D."/>
            <person name="Wiley G.B."/>
            <person name="Wincker P."/>
            <person name="Xing Y."/>
            <person name="Yang L."/>
            <person name="Yao Z."/>
            <person name="Ying F."/>
            <person name="Zhai J."/>
            <person name="Zhou L."/>
            <person name="Zuber A."/>
            <person name="Denarie J."/>
            <person name="Dixon R.A."/>
            <person name="May G.D."/>
            <person name="Schwartz D.C."/>
            <person name="Rogers J."/>
            <person name="Quetier F."/>
            <person name="Town C.D."/>
            <person name="Roe B.A."/>
        </authorList>
    </citation>
    <scope>NUCLEOTIDE SEQUENCE [LARGE SCALE GENOMIC DNA]</scope>
    <source>
        <strain evidence="1">A17</strain>
        <strain evidence="2 3">cv. Jemalong A17</strain>
    </source>
</reference>
<reference evidence="1 3" key="2">
    <citation type="journal article" date="2014" name="BMC Genomics">
        <title>An improved genome release (version Mt4.0) for the model legume Medicago truncatula.</title>
        <authorList>
            <person name="Tang H."/>
            <person name="Krishnakumar V."/>
            <person name="Bidwell S."/>
            <person name="Rosen B."/>
            <person name="Chan A."/>
            <person name="Zhou S."/>
            <person name="Gentzbittel L."/>
            <person name="Childs K.L."/>
            <person name="Yandell M."/>
            <person name="Gundlach H."/>
            <person name="Mayer K.F."/>
            <person name="Schwartz D.C."/>
            <person name="Town C.D."/>
        </authorList>
    </citation>
    <scope>GENOME REANNOTATION</scope>
    <source>
        <strain evidence="1">A17</strain>
        <strain evidence="2 3">cv. Jemalong A17</strain>
    </source>
</reference>
<dbReference type="HOGENOM" id="CLU_2530954_0_0_1"/>
<sequence>MDIVMESRGRDCEILKEKGVNYDKASLGMGSGWVPVSLLPVPYLCFEIGKNSNTYPNPVKTEKTRQIKFGSDRYLRLKLRTSIS</sequence>